<evidence type="ECO:0000313" key="12">
    <source>
        <dbReference type="Proteomes" id="UP000016930"/>
    </source>
</evidence>
<feature type="domain" description="Phospholipase/carboxylesterase/thioesterase" evidence="10">
    <location>
        <begin position="14"/>
        <end position="234"/>
    </location>
</feature>
<dbReference type="InterPro" id="IPR029058">
    <property type="entry name" value="AB_hydrolase_fold"/>
</dbReference>
<keyword evidence="12" id="KW-1185">Reference proteome</keyword>
<evidence type="ECO:0000256" key="9">
    <source>
        <dbReference type="ARBA" id="ARBA00047337"/>
    </source>
</evidence>
<sequence length="240" mass="25834">MTTPELEFLSLDAAQAHTATVILIHGLSGSGHGWKPIVNVLKGDPELQHIKWIMPHAPTMSVTVHQGKVMPAWYDTMKFGPGGADDEPGMLRSRARIEQFVEAEVAAGIPAERILIGGFSQGGTMSALTGLTIAPKLAGVVVLSGRLPLQSKFKEIASEHCRSLPIFWGQGTEDQTVQLVQATQSVECLTNTLGITAADPDAPENGGLSFHQYEGLGHSISPEELEDLKRWLKRVLPTEA</sequence>
<dbReference type="GO" id="GO:0005737">
    <property type="term" value="C:cytoplasm"/>
    <property type="evidence" value="ECO:0007669"/>
    <property type="project" value="TreeGrafter"/>
</dbReference>
<evidence type="ECO:0000256" key="6">
    <source>
        <dbReference type="ARBA" id="ARBA00022832"/>
    </source>
</evidence>
<comment type="catalytic activity">
    <reaction evidence="9">
        <text>S-hexadecanoyl-L-cysteinyl-[protein] + H2O = L-cysteinyl-[protein] + hexadecanoate + H(+)</text>
        <dbReference type="Rhea" id="RHEA:19233"/>
        <dbReference type="Rhea" id="RHEA-COMP:10131"/>
        <dbReference type="Rhea" id="RHEA-COMP:11032"/>
        <dbReference type="ChEBI" id="CHEBI:7896"/>
        <dbReference type="ChEBI" id="CHEBI:15377"/>
        <dbReference type="ChEBI" id="CHEBI:15378"/>
        <dbReference type="ChEBI" id="CHEBI:29950"/>
        <dbReference type="ChEBI" id="CHEBI:74151"/>
        <dbReference type="EC" id="3.1.2.22"/>
    </reaction>
</comment>
<comment type="function">
    <text evidence="7">Hydrolyzes fatty acids from S-acylated cysteine residues in proteins with a strong preference for palmitoylated G-alpha proteins over other acyl substrates. Mediates the deacylation of G-alpha proteins such as GPA1 in vivo, but has weak or no activity toward palmitoylated Ras proteins. Has weak lysophospholipase activity in vitro; however such activity may not exist in vivo.</text>
</comment>
<keyword evidence="5" id="KW-0378">Hydrolase</keyword>
<name>M2RDU4_CERS8</name>
<evidence type="ECO:0000256" key="3">
    <source>
        <dbReference type="ARBA" id="ARBA00014923"/>
    </source>
</evidence>
<dbReference type="PANTHER" id="PTHR10655">
    <property type="entry name" value="LYSOPHOSPHOLIPASE-RELATED"/>
    <property type="match status" value="1"/>
</dbReference>
<evidence type="ECO:0000256" key="4">
    <source>
        <dbReference type="ARBA" id="ARBA00022487"/>
    </source>
</evidence>
<keyword evidence="4" id="KW-0719">Serine esterase</keyword>
<reference evidence="11 12" key="1">
    <citation type="journal article" date="2012" name="Proc. Natl. Acad. Sci. U.S.A.">
        <title>Comparative genomics of Ceriporiopsis subvermispora and Phanerochaete chrysosporium provide insight into selective ligninolysis.</title>
        <authorList>
            <person name="Fernandez-Fueyo E."/>
            <person name="Ruiz-Duenas F.J."/>
            <person name="Ferreira P."/>
            <person name="Floudas D."/>
            <person name="Hibbett D.S."/>
            <person name="Canessa P."/>
            <person name="Larrondo L.F."/>
            <person name="James T.Y."/>
            <person name="Seelenfreund D."/>
            <person name="Lobos S."/>
            <person name="Polanco R."/>
            <person name="Tello M."/>
            <person name="Honda Y."/>
            <person name="Watanabe T."/>
            <person name="Watanabe T."/>
            <person name="Ryu J.S."/>
            <person name="Kubicek C.P."/>
            <person name="Schmoll M."/>
            <person name="Gaskell J."/>
            <person name="Hammel K.E."/>
            <person name="St John F.J."/>
            <person name="Vanden Wymelenberg A."/>
            <person name="Sabat G."/>
            <person name="Splinter BonDurant S."/>
            <person name="Syed K."/>
            <person name="Yadav J.S."/>
            <person name="Doddapaneni H."/>
            <person name="Subramanian V."/>
            <person name="Lavin J.L."/>
            <person name="Oguiza J.A."/>
            <person name="Perez G."/>
            <person name="Pisabarro A.G."/>
            <person name="Ramirez L."/>
            <person name="Santoyo F."/>
            <person name="Master E."/>
            <person name="Coutinho P.M."/>
            <person name="Henrissat B."/>
            <person name="Lombard V."/>
            <person name="Magnuson J.K."/>
            <person name="Kuees U."/>
            <person name="Hori C."/>
            <person name="Igarashi K."/>
            <person name="Samejima M."/>
            <person name="Held B.W."/>
            <person name="Barry K.W."/>
            <person name="LaButti K.M."/>
            <person name="Lapidus A."/>
            <person name="Lindquist E.A."/>
            <person name="Lucas S.M."/>
            <person name="Riley R."/>
            <person name="Salamov A.A."/>
            <person name="Hoffmeister D."/>
            <person name="Schwenk D."/>
            <person name="Hadar Y."/>
            <person name="Yarden O."/>
            <person name="de Vries R.P."/>
            <person name="Wiebenga A."/>
            <person name="Stenlid J."/>
            <person name="Eastwood D."/>
            <person name="Grigoriev I.V."/>
            <person name="Berka R.M."/>
            <person name="Blanchette R.A."/>
            <person name="Kersten P."/>
            <person name="Martinez A.T."/>
            <person name="Vicuna R."/>
            <person name="Cullen D."/>
        </authorList>
    </citation>
    <scope>NUCLEOTIDE SEQUENCE [LARGE SCALE GENOMIC DNA]</scope>
    <source>
        <strain evidence="11 12">B</strain>
    </source>
</reference>
<proteinExistence type="inferred from homology"/>
<protein>
    <recommendedName>
        <fullName evidence="3">Acyl-protein thioesterase 1</fullName>
        <ecNumber evidence="2">3.1.2.22</ecNumber>
    </recommendedName>
    <alternativeName>
        <fullName evidence="8">Palmitoyl-protein hydrolase</fullName>
    </alternativeName>
</protein>
<dbReference type="STRING" id="914234.M2RDU4"/>
<evidence type="ECO:0000259" key="10">
    <source>
        <dbReference type="Pfam" id="PF02230"/>
    </source>
</evidence>
<dbReference type="PANTHER" id="PTHR10655:SF17">
    <property type="entry name" value="LYSOPHOSPHOLIPASE-LIKE PROTEIN 1"/>
    <property type="match status" value="1"/>
</dbReference>
<dbReference type="Gene3D" id="3.40.50.1820">
    <property type="entry name" value="alpha/beta hydrolase"/>
    <property type="match status" value="1"/>
</dbReference>
<dbReference type="EMBL" id="KB445798">
    <property type="protein sequence ID" value="EMD36622.1"/>
    <property type="molecule type" value="Genomic_DNA"/>
</dbReference>
<evidence type="ECO:0000256" key="2">
    <source>
        <dbReference type="ARBA" id="ARBA00012423"/>
    </source>
</evidence>
<evidence type="ECO:0000256" key="8">
    <source>
        <dbReference type="ARBA" id="ARBA00031195"/>
    </source>
</evidence>
<dbReference type="GO" id="GO:0006631">
    <property type="term" value="P:fatty acid metabolic process"/>
    <property type="evidence" value="ECO:0007669"/>
    <property type="project" value="UniProtKB-KW"/>
</dbReference>
<keyword evidence="6" id="KW-0443">Lipid metabolism</keyword>
<evidence type="ECO:0000313" key="11">
    <source>
        <dbReference type="EMBL" id="EMD36622.1"/>
    </source>
</evidence>
<dbReference type="SUPFAM" id="SSF53474">
    <property type="entry name" value="alpha/beta-Hydrolases"/>
    <property type="match status" value="1"/>
</dbReference>
<dbReference type="OrthoDB" id="2418081at2759"/>
<evidence type="ECO:0000256" key="7">
    <source>
        <dbReference type="ARBA" id="ARBA00029392"/>
    </source>
</evidence>
<accession>M2RDU4</accession>
<dbReference type="GO" id="GO:0052689">
    <property type="term" value="F:carboxylic ester hydrolase activity"/>
    <property type="evidence" value="ECO:0007669"/>
    <property type="project" value="UniProtKB-KW"/>
</dbReference>
<gene>
    <name evidence="11" type="ORF">CERSUDRAFT_115660</name>
</gene>
<organism evidence="11 12">
    <name type="scientific">Ceriporiopsis subvermispora (strain B)</name>
    <name type="common">White-rot fungus</name>
    <name type="synonym">Gelatoporia subvermispora</name>
    <dbReference type="NCBI Taxonomy" id="914234"/>
    <lineage>
        <taxon>Eukaryota</taxon>
        <taxon>Fungi</taxon>
        <taxon>Dikarya</taxon>
        <taxon>Basidiomycota</taxon>
        <taxon>Agaricomycotina</taxon>
        <taxon>Agaricomycetes</taxon>
        <taxon>Polyporales</taxon>
        <taxon>Gelatoporiaceae</taxon>
        <taxon>Gelatoporia</taxon>
    </lineage>
</organism>
<dbReference type="GO" id="GO:0008474">
    <property type="term" value="F:palmitoyl-(protein) hydrolase activity"/>
    <property type="evidence" value="ECO:0007669"/>
    <property type="project" value="UniProtKB-EC"/>
</dbReference>
<dbReference type="Pfam" id="PF02230">
    <property type="entry name" value="Abhydrolase_2"/>
    <property type="match status" value="1"/>
</dbReference>
<evidence type="ECO:0000256" key="1">
    <source>
        <dbReference type="ARBA" id="ARBA00006499"/>
    </source>
</evidence>
<dbReference type="EC" id="3.1.2.22" evidence="2"/>
<keyword evidence="6" id="KW-0276">Fatty acid metabolism</keyword>
<dbReference type="HOGENOM" id="CLU_049413_3_5_1"/>
<dbReference type="InterPro" id="IPR003140">
    <property type="entry name" value="PLipase/COase/thioEstase"/>
</dbReference>
<dbReference type="Proteomes" id="UP000016930">
    <property type="component" value="Unassembled WGS sequence"/>
</dbReference>
<dbReference type="AlphaFoldDB" id="M2RDU4"/>
<comment type="similarity">
    <text evidence="1">Belongs to the AB hydrolase superfamily. AB hydrolase 2 family.</text>
</comment>
<evidence type="ECO:0000256" key="5">
    <source>
        <dbReference type="ARBA" id="ARBA00022801"/>
    </source>
</evidence>
<dbReference type="InterPro" id="IPR050565">
    <property type="entry name" value="LYPA1-2/EST-like"/>
</dbReference>